<dbReference type="InterPro" id="IPR006145">
    <property type="entry name" value="PsdUridine_synth_RsuA/RluA"/>
</dbReference>
<reference evidence="3 4" key="1">
    <citation type="submission" date="2006-02" db="EMBL/GenBank/DDBJ databases">
        <authorList>
            <person name="Amann R."/>
            <person name="Ferriera S."/>
            <person name="Johnson J."/>
            <person name="Kravitz S."/>
            <person name="Halpern A."/>
            <person name="Remington K."/>
            <person name="Beeson K."/>
            <person name="Tran B."/>
            <person name="Rogers Y.-H."/>
            <person name="Friedman R."/>
            <person name="Venter J.C."/>
        </authorList>
    </citation>
    <scope>NUCLEOTIDE SEQUENCE [LARGE SCALE GENOMIC DNA]</scope>
    <source>
        <strain evidence="3 4">DSM 3645</strain>
    </source>
</reference>
<dbReference type="GO" id="GO:0003723">
    <property type="term" value="F:RNA binding"/>
    <property type="evidence" value="ECO:0007669"/>
    <property type="project" value="InterPro"/>
</dbReference>
<dbReference type="Proteomes" id="UP000004358">
    <property type="component" value="Unassembled WGS sequence"/>
</dbReference>
<dbReference type="InterPro" id="IPR020103">
    <property type="entry name" value="PsdUridine_synth_cat_dom_sf"/>
</dbReference>
<evidence type="ECO:0000259" key="2">
    <source>
        <dbReference type="Pfam" id="PF00849"/>
    </source>
</evidence>
<dbReference type="Gene3D" id="3.30.2350.10">
    <property type="entry name" value="Pseudouridine synthase"/>
    <property type="match status" value="1"/>
</dbReference>
<evidence type="ECO:0000256" key="1">
    <source>
        <dbReference type="ARBA" id="ARBA00010876"/>
    </source>
</evidence>
<proteinExistence type="inferred from homology"/>
<dbReference type="GO" id="GO:0140098">
    <property type="term" value="F:catalytic activity, acting on RNA"/>
    <property type="evidence" value="ECO:0007669"/>
    <property type="project" value="UniProtKB-ARBA"/>
</dbReference>
<dbReference type="PANTHER" id="PTHR21600">
    <property type="entry name" value="MITOCHONDRIAL RNA PSEUDOURIDINE SYNTHASE"/>
    <property type="match status" value="1"/>
</dbReference>
<dbReference type="CDD" id="cd02869">
    <property type="entry name" value="PseudoU_synth_RluA_like"/>
    <property type="match status" value="1"/>
</dbReference>
<gene>
    <name evidence="3" type="ORF">DSM3645_25027</name>
</gene>
<dbReference type="eggNOG" id="COG0564">
    <property type="taxonomic scope" value="Bacteria"/>
</dbReference>
<dbReference type="AlphaFoldDB" id="A4A0R6"/>
<feature type="domain" description="Pseudouridine synthase RsuA/RluA-like" evidence="2">
    <location>
        <begin position="33"/>
        <end position="189"/>
    </location>
</feature>
<dbReference type="PANTHER" id="PTHR21600:SF44">
    <property type="entry name" value="RIBOSOMAL LARGE SUBUNIT PSEUDOURIDINE SYNTHASE D"/>
    <property type="match status" value="1"/>
</dbReference>
<evidence type="ECO:0000313" key="3">
    <source>
        <dbReference type="EMBL" id="EAQ77649.1"/>
    </source>
</evidence>
<dbReference type="Pfam" id="PF00849">
    <property type="entry name" value="PseudoU_synth_2"/>
    <property type="match status" value="1"/>
</dbReference>
<comment type="similarity">
    <text evidence="1">Belongs to the pseudouridine synthase RluA family.</text>
</comment>
<dbReference type="GO" id="GO:0009982">
    <property type="term" value="F:pseudouridine synthase activity"/>
    <property type="evidence" value="ECO:0007669"/>
    <property type="project" value="InterPro"/>
</dbReference>
<name>A4A0R6_9BACT</name>
<accession>A4A0R6</accession>
<dbReference type="SUPFAM" id="SSF55120">
    <property type="entry name" value="Pseudouridine synthase"/>
    <property type="match status" value="1"/>
</dbReference>
<dbReference type="HOGENOM" id="CLU_016902_11_2_0"/>
<dbReference type="STRING" id="314230.DSM3645_25027"/>
<evidence type="ECO:0000313" key="4">
    <source>
        <dbReference type="Proteomes" id="UP000004358"/>
    </source>
</evidence>
<dbReference type="GO" id="GO:0000455">
    <property type="term" value="P:enzyme-directed rRNA pseudouridine synthesis"/>
    <property type="evidence" value="ECO:0007669"/>
    <property type="project" value="TreeGrafter"/>
</dbReference>
<organism evidence="3 4">
    <name type="scientific">Blastopirellula marina DSM 3645</name>
    <dbReference type="NCBI Taxonomy" id="314230"/>
    <lineage>
        <taxon>Bacteria</taxon>
        <taxon>Pseudomonadati</taxon>
        <taxon>Planctomycetota</taxon>
        <taxon>Planctomycetia</taxon>
        <taxon>Pirellulales</taxon>
        <taxon>Pirellulaceae</taxon>
        <taxon>Blastopirellula</taxon>
    </lineage>
</organism>
<comment type="caution">
    <text evidence="3">The sequence shown here is derived from an EMBL/GenBank/DDBJ whole genome shotgun (WGS) entry which is preliminary data.</text>
</comment>
<protein>
    <submittedName>
        <fullName evidence="3">Ribosomal large subunit pseudouridine synthase D</fullName>
    </submittedName>
</protein>
<dbReference type="InterPro" id="IPR050188">
    <property type="entry name" value="RluA_PseudoU_synthase"/>
</dbReference>
<dbReference type="EMBL" id="AANZ01000030">
    <property type="protein sequence ID" value="EAQ77649.1"/>
    <property type="molecule type" value="Genomic_DNA"/>
</dbReference>
<sequence>MGRVESKFSRGPLCNDDHPMKYATPLVLYEDNHLLAISKPALLATMGAQEGEPSAAQWAKDYLKRTYNKPGNVYVGIVSRIDAHVTGVLLFARTSKAASRLSEQFRDRSTVKEYAALIPAGPKIRNGELVDWIRKEDRLHRMVIAAEGTADADRAEMEILEQQRRPNCQMLHLRLITGRKHQIRLQLASRGAPILGDKKYGSTDRYSPGIALHAHRLVFTHPTLKTMVTIEAPLPEAWRPYL</sequence>